<sequence length="426" mass="44247">MTDPTPPAPKKPAFSKRGFILAVIALVLAIAVTVAGRVKLGTFVPGIALVAVLSVIAAAIYFRSPRSALRKTVAIGTTALVAAAAIPASLKLVYPTYDHFFGQTTGLSTSSSPSGQPSSTAPGPQVSATTAGTPSGIIVMSGDSWDTATFGSIDPTTGKYTQISTFKAKEPAGDIDMLQVSPDLTKFAAERTVTKPGDSPMNGSSHVGWIDTQGDFTDVTPAAPATTDFPQSTAPVYRSPLFDGAGNFYYWGGTGNGEANTHLYKLAAGSKSNPQEITPTPHTQPMPLQNPDGTLRFGCANRQIKWLGPNSFVTVTVKVGLPGAGSSDNGFAISKVPVITDPNGCPVPDNTNAHAVMLVDLGIRNAHNPVPNPDSTKLAFLTDNASGANATQGGIYVVGADGTGKPTRIATLDELKLPNPRLIRWY</sequence>
<evidence type="ECO:0000256" key="1">
    <source>
        <dbReference type="SAM" id="MobiDB-lite"/>
    </source>
</evidence>
<feature type="compositionally biased region" description="Low complexity" evidence="1">
    <location>
        <begin position="108"/>
        <end position="125"/>
    </location>
</feature>
<feature type="transmembrane region" description="Helical" evidence="2">
    <location>
        <begin position="18"/>
        <end position="36"/>
    </location>
</feature>
<accession>A0A0D1LDY6</accession>
<name>A0A0D1LDY6_9MYCO</name>
<keyword evidence="2" id="KW-1133">Transmembrane helix</keyword>
<gene>
    <name evidence="3" type="ORF">TL10_13260</name>
</gene>
<dbReference type="STRING" id="280871.TL10_13260"/>
<protein>
    <submittedName>
        <fullName evidence="3">Uncharacterized protein</fullName>
    </submittedName>
</protein>
<feature type="transmembrane region" description="Helical" evidence="2">
    <location>
        <begin position="42"/>
        <end position="62"/>
    </location>
</feature>
<reference evidence="3 4" key="1">
    <citation type="submission" date="2015-01" db="EMBL/GenBank/DDBJ databases">
        <title>Genome sequence of Mycobacterium llatzerense and Mycobacterium immunogenum recovered from brain abscess.</title>
        <authorList>
            <person name="Greninger A.L."/>
            <person name="Langelier C."/>
            <person name="Cunningham G."/>
            <person name="Chiu C.Y."/>
            <person name="Miller S."/>
        </authorList>
    </citation>
    <scope>NUCLEOTIDE SEQUENCE [LARGE SCALE GENOMIC DNA]</scope>
    <source>
        <strain evidence="3 4">CLUC14</strain>
    </source>
</reference>
<organism evidence="3 4">
    <name type="scientific">Mycolicibacterium llatzerense</name>
    <dbReference type="NCBI Taxonomy" id="280871"/>
    <lineage>
        <taxon>Bacteria</taxon>
        <taxon>Bacillati</taxon>
        <taxon>Actinomycetota</taxon>
        <taxon>Actinomycetes</taxon>
        <taxon>Mycobacteriales</taxon>
        <taxon>Mycobacteriaceae</taxon>
        <taxon>Mycolicibacterium</taxon>
    </lineage>
</organism>
<dbReference type="AlphaFoldDB" id="A0A0D1LDY6"/>
<feature type="transmembrane region" description="Helical" evidence="2">
    <location>
        <begin position="74"/>
        <end position="94"/>
    </location>
</feature>
<evidence type="ECO:0000313" key="4">
    <source>
        <dbReference type="Proteomes" id="UP000032221"/>
    </source>
</evidence>
<evidence type="ECO:0000313" key="3">
    <source>
        <dbReference type="EMBL" id="KIU16582.1"/>
    </source>
</evidence>
<dbReference type="PATRIC" id="fig|280871.6.peg.2753"/>
<keyword evidence="2" id="KW-0472">Membrane</keyword>
<dbReference type="SUPFAM" id="SSF82171">
    <property type="entry name" value="DPP6 N-terminal domain-like"/>
    <property type="match status" value="1"/>
</dbReference>
<dbReference type="Proteomes" id="UP000032221">
    <property type="component" value="Unassembled WGS sequence"/>
</dbReference>
<comment type="caution">
    <text evidence="3">The sequence shown here is derived from an EMBL/GenBank/DDBJ whole genome shotgun (WGS) entry which is preliminary data.</text>
</comment>
<dbReference type="OrthoDB" id="9815657at2"/>
<keyword evidence="4" id="KW-1185">Reference proteome</keyword>
<dbReference type="EMBL" id="JXST01000016">
    <property type="protein sequence ID" value="KIU16582.1"/>
    <property type="molecule type" value="Genomic_DNA"/>
</dbReference>
<keyword evidence="2" id="KW-0812">Transmembrane</keyword>
<dbReference type="RefSeq" id="WP_043985971.1">
    <property type="nucleotide sequence ID" value="NZ_JXST01000016.1"/>
</dbReference>
<evidence type="ECO:0000256" key="2">
    <source>
        <dbReference type="SAM" id="Phobius"/>
    </source>
</evidence>
<feature type="region of interest" description="Disordered" evidence="1">
    <location>
        <begin position="108"/>
        <end position="133"/>
    </location>
</feature>
<proteinExistence type="predicted"/>